<comment type="caution">
    <text evidence="2">The sequence shown here is derived from an EMBL/GenBank/DDBJ whole genome shotgun (WGS) entry which is preliminary data.</text>
</comment>
<feature type="compositionally biased region" description="Basic and acidic residues" evidence="1">
    <location>
        <begin position="229"/>
        <end position="242"/>
    </location>
</feature>
<gene>
    <name evidence="2" type="ORF">CBR_g36361</name>
</gene>
<protein>
    <submittedName>
        <fullName evidence="2">Uncharacterized protein</fullName>
    </submittedName>
</protein>
<dbReference type="AlphaFoldDB" id="A0A388LKH1"/>
<feature type="region of interest" description="Disordered" evidence="1">
    <location>
        <begin position="217"/>
        <end position="242"/>
    </location>
</feature>
<sequence>MTEAERDELRKLRAEKELRELKEGMSSEKRKRVGATPGVSPRAGRVKTKSEVKARNRPQNGVLVLSDDDEADTCKRGGNLKKKFDEADSSSTSTSIQTKMGEIKDLLKSLVEALPKLVRAQDHRKVAVTEEEEEQDNEKMETEQTGEEEEETLEEKDELGLVAYMKNGVESYETMHHTHIRALCGEKGIPYIRTNMGVMELARLDLEEYMKSLREMDENGVTVSEPGEENEKQEEVKNVQEN</sequence>
<proteinExistence type="predicted"/>
<feature type="compositionally biased region" description="Basic and acidic residues" evidence="1">
    <location>
        <begin position="18"/>
        <end position="28"/>
    </location>
</feature>
<feature type="region of interest" description="Disordered" evidence="1">
    <location>
        <begin position="124"/>
        <end position="155"/>
    </location>
</feature>
<keyword evidence="3" id="KW-1185">Reference proteome</keyword>
<reference evidence="2 3" key="1">
    <citation type="journal article" date="2018" name="Cell">
        <title>The Chara Genome: Secondary Complexity and Implications for Plant Terrestrialization.</title>
        <authorList>
            <person name="Nishiyama T."/>
            <person name="Sakayama H."/>
            <person name="Vries J.D."/>
            <person name="Buschmann H."/>
            <person name="Saint-Marcoux D."/>
            <person name="Ullrich K.K."/>
            <person name="Haas F.B."/>
            <person name="Vanderstraeten L."/>
            <person name="Becker D."/>
            <person name="Lang D."/>
            <person name="Vosolsobe S."/>
            <person name="Rombauts S."/>
            <person name="Wilhelmsson P.K.I."/>
            <person name="Janitza P."/>
            <person name="Kern R."/>
            <person name="Heyl A."/>
            <person name="Rumpler F."/>
            <person name="Villalobos L.I.A.C."/>
            <person name="Clay J.M."/>
            <person name="Skokan R."/>
            <person name="Toyoda A."/>
            <person name="Suzuki Y."/>
            <person name="Kagoshima H."/>
            <person name="Schijlen E."/>
            <person name="Tajeshwar N."/>
            <person name="Catarino B."/>
            <person name="Hetherington A.J."/>
            <person name="Saltykova A."/>
            <person name="Bonnot C."/>
            <person name="Breuninger H."/>
            <person name="Symeonidi A."/>
            <person name="Radhakrishnan G.V."/>
            <person name="Van Nieuwerburgh F."/>
            <person name="Deforce D."/>
            <person name="Chang C."/>
            <person name="Karol K.G."/>
            <person name="Hedrich R."/>
            <person name="Ulvskov P."/>
            <person name="Glockner G."/>
            <person name="Delwiche C.F."/>
            <person name="Petrasek J."/>
            <person name="Van de Peer Y."/>
            <person name="Friml J."/>
            <person name="Beilby M."/>
            <person name="Dolan L."/>
            <person name="Kohara Y."/>
            <person name="Sugano S."/>
            <person name="Fujiyama A."/>
            <person name="Delaux P.-M."/>
            <person name="Quint M."/>
            <person name="TheiBen G."/>
            <person name="Hagemann M."/>
            <person name="Harholt J."/>
            <person name="Dunand C."/>
            <person name="Zachgo S."/>
            <person name="Langdale J."/>
            <person name="Maumus F."/>
            <person name="Straeten D.V.D."/>
            <person name="Gould S.B."/>
            <person name="Rensing S.A."/>
        </authorList>
    </citation>
    <scope>NUCLEOTIDE SEQUENCE [LARGE SCALE GENOMIC DNA]</scope>
    <source>
        <strain evidence="2 3">S276</strain>
    </source>
</reference>
<accession>A0A388LKH1</accession>
<feature type="region of interest" description="Disordered" evidence="1">
    <location>
        <begin position="18"/>
        <end position="96"/>
    </location>
</feature>
<dbReference type="Proteomes" id="UP000265515">
    <property type="component" value="Unassembled WGS sequence"/>
</dbReference>
<feature type="compositionally biased region" description="Acidic residues" evidence="1">
    <location>
        <begin position="144"/>
        <end position="155"/>
    </location>
</feature>
<organism evidence="2 3">
    <name type="scientific">Chara braunii</name>
    <name type="common">Braun's stonewort</name>
    <dbReference type="NCBI Taxonomy" id="69332"/>
    <lineage>
        <taxon>Eukaryota</taxon>
        <taxon>Viridiplantae</taxon>
        <taxon>Streptophyta</taxon>
        <taxon>Charophyceae</taxon>
        <taxon>Charales</taxon>
        <taxon>Characeae</taxon>
        <taxon>Chara</taxon>
    </lineage>
</organism>
<dbReference type="EMBL" id="BFEA01000419">
    <property type="protein sequence ID" value="GBG82830.1"/>
    <property type="molecule type" value="Genomic_DNA"/>
</dbReference>
<dbReference type="Gramene" id="GBG82830">
    <property type="protein sequence ID" value="GBG82830"/>
    <property type="gene ID" value="CBR_g36361"/>
</dbReference>
<evidence type="ECO:0000256" key="1">
    <source>
        <dbReference type="SAM" id="MobiDB-lite"/>
    </source>
</evidence>
<evidence type="ECO:0000313" key="3">
    <source>
        <dbReference type="Proteomes" id="UP000265515"/>
    </source>
</evidence>
<name>A0A388LKH1_CHABU</name>
<evidence type="ECO:0000313" key="2">
    <source>
        <dbReference type="EMBL" id="GBG82830.1"/>
    </source>
</evidence>